<dbReference type="OrthoDB" id="10529403at2759"/>
<feature type="transmembrane region" description="Helical" evidence="1">
    <location>
        <begin position="360"/>
        <end position="378"/>
    </location>
</feature>
<evidence type="ECO:0000313" key="2">
    <source>
        <dbReference type="EMBL" id="ORY54763.1"/>
    </source>
</evidence>
<reference evidence="2 3" key="1">
    <citation type="submission" date="2016-08" db="EMBL/GenBank/DDBJ databases">
        <title>A Parts List for Fungal Cellulosomes Revealed by Comparative Genomics.</title>
        <authorList>
            <consortium name="DOE Joint Genome Institute"/>
            <person name="Haitjema C.H."/>
            <person name="Gilmore S.P."/>
            <person name="Henske J.K."/>
            <person name="Solomon K.V."/>
            <person name="De Groot R."/>
            <person name="Kuo A."/>
            <person name="Mondo S.J."/>
            <person name="Salamov A.A."/>
            <person name="Labutti K."/>
            <person name="Zhao Z."/>
            <person name="Chiniquy J."/>
            <person name="Barry K."/>
            <person name="Brewer H.M."/>
            <person name="Purvine S.O."/>
            <person name="Wright A.T."/>
            <person name="Boxma B."/>
            <person name="Van Alen T."/>
            <person name="Hackstein J.H."/>
            <person name="Baker S.E."/>
            <person name="Grigoriev I.V."/>
            <person name="O'Malley M.A."/>
        </authorList>
    </citation>
    <scope>NUCLEOTIDE SEQUENCE [LARGE SCALE GENOMIC DNA]</scope>
    <source>
        <strain evidence="2 3">G1</strain>
    </source>
</reference>
<comment type="caution">
    <text evidence="2">The sequence shown here is derived from an EMBL/GenBank/DDBJ whole genome shotgun (WGS) entry which is preliminary data.</text>
</comment>
<dbReference type="EMBL" id="MCOG01000082">
    <property type="protein sequence ID" value="ORY54763.1"/>
    <property type="molecule type" value="Genomic_DNA"/>
</dbReference>
<keyword evidence="3" id="KW-1185">Reference proteome</keyword>
<dbReference type="AlphaFoldDB" id="A0A1Y2D643"/>
<organism evidence="2 3">
    <name type="scientific">Neocallimastix californiae</name>
    <dbReference type="NCBI Taxonomy" id="1754190"/>
    <lineage>
        <taxon>Eukaryota</taxon>
        <taxon>Fungi</taxon>
        <taxon>Fungi incertae sedis</taxon>
        <taxon>Chytridiomycota</taxon>
        <taxon>Chytridiomycota incertae sedis</taxon>
        <taxon>Neocallimastigomycetes</taxon>
        <taxon>Neocallimastigales</taxon>
        <taxon>Neocallimastigaceae</taxon>
        <taxon>Neocallimastix</taxon>
    </lineage>
</organism>
<proteinExistence type="predicted"/>
<gene>
    <name evidence="2" type="ORF">LY90DRAFT_669834</name>
</gene>
<evidence type="ECO:0008006" key="4">
    <source>
        <dbReference type="Google" id="ProtNLM"/>
    </source>
</evidence>
<keyword evidence="1" id="KW-0472">Membrane</keyword>
<evidence type="ECO:0000256" key="1">
    <source>
        <dbReference type="SAM" id="Phobius"/>
    </source>
</evidence>
<accession>A0A1Y2D643</accession>
<sequence>MNHSSYTKEQFVEYIKSLVEEDSHEVFEEKFYEKELDIWNELDSTEEIDLEIETTGYIWNVDIEQRGEMICAGFYNHSSELYNIKYVVFFRHCADYSRVVARPYDLKRVGKSQEGYYLERYFNRNEDERKLVENGKIVFGVYFRIFNTEQEEQYLNSLKNLINDNNQKIITDEYYEYKMENWDKIKHDKIVKYIYPNFNKLKLKFNNHNGNIYFSLEDCSLFENRSSYDANIILTLHNINDITCCYAKSITTTVTHFDEDNYIIKFPNFIKEVDLYTKNKSNKSIIENNKCIIGLYTRYYESDKNKIRKVREPLDLSLSSSTSSSSEDIDIVIPNDDEMEPLLQPKENKTTTPEKSNPPIRYAVLALIVILYYCYYFYYTYIFCKVMKEINDMDHDNK</sequence>
<evidence type="ECO:0000313" key="3">
    <source>
        <dbReference type="Proteomes" id="UP000193920"/>
    </source>
</evidence>
<dbReference type="Proteomes" id="UP000193920">
    <property type="component" value="Unassembled WGS sequence"/>
</dbReference>
<keyword evidence="1" id="KW-0812">Transmembrane</keyword>
<protein>
    <recommendedName>
        <fullName evidence="4">MATH domain-containing protein</fullName>
    </recommendedName>
</protein>
<keyword evidence="1" id="KW-1133">Transmembrane helix</keyword>
<name>A0A1Y2D643_9FUNG</name>